<dbReference type="EMBL" id="BMHT01000003">
    <property type="protein sequence ID" value="GGF08112.1"/>
    <property type="molecule type" value="Genomic_DNA"/>
</dbReference>
<dbReference type="Proteomes" id="UP000632273">
    <property type="component" value="Unassembled WGS sequence"/>
</dbReference>
<reference evidence="2" key="1">
    <citation type="journal article" date="2019" name="Int. J. Syst. Evol. Microbiol.">
        <title>The Global Catalogue of Microorganisms (GCM) 10K type strain sequencing project: providing services to taxonomists for standard genome sequencing and annotation.</title>
        <authorList>
            <consortium name="The Broad Institute Genomics Platform"/>
            <consortium name="The Broad Institute Genome Sequencing Center for Infectious Disease"/>
            <person name="Wu L."/>
            <person name="Ma J."/>
        </authorList>
    </citation>
    <scope>NUCLEOTIDE SEQUENCE [LARGE SCALE GENOMIC DNA]</scope>
    <source>
        <strain evidence="2">CGMCC 1.15197</strain>
    </source>
</reference>
<gene>
    <name evidence="1" type="ORF">GCM10011383_19080</name>
</gene>
<proteinExistence type="predicted"/>
<organism evidence="1 2">
    <name type="scientific">Hymenobacter cavernae</name>
    <dbReference type="NCBI Taxonomy" id="2044852"/>
    <lineage>
        <taxon>Bacteria</taxon>
        <taxon>Pseudomonadati</taxon>
        <taxon>Bacteroidota</taxon>
        <taxon>Cytophagia</taxon>
        <taxon>Cytophagales</taxon>
        <taxon>Hymenobacteraceae</taxon>
        <taxon>Hymenobacter</taxon>
    </lineage>
</organism>
<keyword evidence="2" id="KW-1185">Reference proteome</keyword>
<comment type="caution">
    <text evidence="1">The sequence shown here is derived from an EMBL/GenBank/DDBJ whole genome shotgun (WGS) entry which is preliminary data.</text>
</comment>
<evidence type="ECO:0000313" key="1">
    <source>
        <dbReference type="EMBL" id="GGF08112.1"/>
    </source>
</evidence>
<protein>
    <submittedName>
        <fullName evidence="1">Uncharacterized protein</fullName>
    </submittedName>
</protein>
<sequence>MGREGVKKEDGLIKLTALTPKLNRTDLPDPEIFAIALVVLPEEMVIRTASLFYAWAT</sequence>
<accession>A0ABQ1U2Z9</accession>
<evidence type="ECO:0000313" key="2">
    <source>
        <dbReference type="Proteomes" id="UP000632273"/>
    </source>
</evidence>
<name>A0ABQ1U2Z9_9BACT</name>